<dbReference type="Proteomes" id="UP000007364">
    <property type="component" value="Unassembled WGS sequence"/>
</dbReference>
<organism evidence="1 2">
    <name type="scientific">Galbibacter marinus</name>
    <dbReference type="NCBI Taxonomy" id="555500"/>
    <lineage>
        <taxon>Bacteria</taxon>
        <taxon>Pseudomonadati</taxon>
        <taxon>Bacteroidota</taxon>
        <taxon>Flavobacteriia</taxon>
        <taxon>Flavobacteriales</taxon>
        <taxon>Flavobacteriaceae</taxon>
        <taxon>Galbibacter</taxon>
    </lineage>
</organism>
<keyword evidence="2" id="KW-1185">Reference proteome</keyword>
<gene>
    <name evidence="1" type="ORF">I215_03118</name>
</gene>
<evidence type="ECO:0008006" key="3">
    <source>
        <dbReference type="Google" id="ProtNLM"/>
    </source>
</evidence>
<comment type="caution">
    <text evidence="1">The sequence shown here is derived from an EMBL/GenBank/DDBJ whole genome shotgun (WGS) entry which is preliminary data.</text>
</comment>
<dbReference type="eggNOG" id="ENOG502Z91V">
    <property type="taxonomic scope" value="Bacteria"/>
</dbReference>
<proteinExistence type="predicted"/>
<sequence length="458" mass="50486">MGGLLISCDDHENSMGEKLDPSELKFEIEQDLTIDQGGNTVILTNNTPGTIPIWNYGTGRSNKAIDTIRFAFAGEYTIEFSVMTEGGLVEADPVTISVTDNNFEYVENELWLKLSGGVGNAKTWVLDLDAEGVSKYFVGPQYFYGTNNGWLEGGDEWSGGSTGCYGADCWNWNPDWPGNSWIMAAGDYGTMTFSLDGGPFVEVDNLMFAQQGKQSGTYYLDANSHTLTMTDAQLLHNAENDDCVSNWSDMKIFSLTEDTMQLGVLRKSSCDGAAYLVFNFISKEYSDNWVPEETEPTIDEGFDPSLEAGQLLEMLTGGQGSGRVWAMDAAGNPVDWVTAGAGWTVDASSSADWGWNSSWSTVASDSWIRFDQWNGMQTYTRNQSGVETSGTFTINEATNEITLSGEVLIQNPGNWMTPTTNTITVIKAFDDYQTKGIWFGTSYDSEKDEWLAFHYIIP</sequence>
<dbReference type="AlphaFoldDB" id="K2PUX3"/>
<protein>
    <recommendedName>
        <fullName evidence="3">PKD domain-containing protein</fullName>
    </recommendedName>
</protein>
<dbReference type="STRING" id="555500.I215_03118"/>
<dbReference type="EMBL" id="AMSG01000002">
    <property type="protein sequence ID" value="EKF56480.1"/>
    <property type="molecule type" value="Genomic_DNA"/>
</dbReference>
<evidence type="ECO:0000313" key="1">
    <source>
        <dbReference type="EMBL" id="EKF56480.1"/>
    </source>
</evidence>
<name>K2PUX3_9FLAO</name>
<evidence type="ECO:0000313" key="2">
    <source>
        <dbReference type="Proteomes" id="UP000007364"/>
    </source>
</evidence>
<reference evidence="1 2" key="1">
    <citation type="journal article" date="2012" name="J. Bacteriol.">
        <title>Genome Sequence of Galbibacter marinum Type Strain ck-I2-15.</title>
        <authorList>
            <person name="Lai Q."/>
            <person name="Li C."/>
            <person name="Shao Z."/>
        </authorList>
    </citation>
    <scope>NUCLEOTIDE SEQUENCE [LARGE SCALE GENOMIC DNA]</scope>
    <source>
        <strain evidence="2">ck-I2-15</strain>
    </source>
</reference>
<dbReference type="PATRIC" id="fig|555500.3.peg.648"/>
<accession>K2PUX3</accession>